<comment type="catalytic activity">
    <reaction evidence="1">
        <text>ATP + protein L-histidine = ADP + protein N-phospho-L-histidine.</text>
        <dbReference type="EC" id="2.7.13.3"/>
    </reaction>
</comment>
<dbReference type="Gene3D" id="3.40.50.2300">
    <property type="match status" value="3"/>
</dbReference>
<dbReference type="FunFam" id="3.30.565.10:FF:000010">
    <property type="entry name" value="Sensor histidine kinase RcsC"/>
    <property type="match status" value="1"/>
</dbReference>
<dbReference type="PROSITE" id="PS50839">
    <property type="entry name" value="CHASE"/>
    <property type="match status" value="1"/>
</dbReference>
<evidence type="ECO:0000313" key="18">
    <source>
        <dbReference type="Proteomes" id="UP000575898"/>
    </source>
</evidence>
<reference evidence="17 18" key="1">
    <citation type="submission" date="2020-08" db="EMBL/GenBank/DDBJ databases">
        <title>Genomic Encyclopedia of Type Strains, Phase IV (KMG-IV): sequencing the most valuable type-strain genomes for metagenomic binning, comparative biology and taxonomic classification.</title>
        <authorList>
            <person name="Goeker M."/>
        </authorList>
    </citation>
    <scope>NUCLEOTIDE SEQUENCE [LARGE SCALE GENOMIC DNA]</scope>
    <source>
        <strain evidence="17 18">DSM 27165</strain>
    </source>
</reference>
<evidence type="ECO:0000256" key="8">
    <source>
        <dbReference type="ARBA" id="ARBA00023136"/>
    </source>
</evidence>
<evidence type="ECO:0000256" key="10">
    <source>
        <dbReference type="ARBA" id="ARBA00070152"/>
    </source>
</evidence>
<dbReference type="PROSITE" id="PS50109">
    <property type="entry name" value="HIS_KIN"/>
    <property type="match status" value="1"/>
</dbReference>
<keyword evidence="6" id="KW-1133">Transmembrane helix</keyword>
<comment type="function">
    <text evidence="9">Member of the two-component regulatory system BvgS/BvgA. Phosphorylates BvgA via a four-step phosphorelay in response to environmental signals.</text>
</comment>
<dbReference type="CDD" id="cd16922">
    <property type="entry name" value="HATPase_EvgS-ArcB-TorS-like"/>
    <property type="match status" value="1"/>
</dbReference>
<dbReference type="PANTHER" id="PTHR45339:SF1">
    <property type="entry name" value="HYBRID SIGNAL TRANSDUCTION HISTIDINE KINASE J"/>
    <property type="match status" value="1"/>
</dbReference>
<feature type="modified residue" description="4-aspartylphosphate" evidence="11">
    <location>
        <position position="1036"/>
    </location>
</feature>
<dbReference type="PRINTS" id="PR00344">
    <property type="entry name" value="BCTRLSENSOR"/>
</dbReference>
<accession>A0A840MI93</accession>
<dbReference type="NCBIfam" id="TIGR00229">
    <property type="entry name" value="sensory_box"/>
    <property type="match status" value="2"/>
</dbReference>
<dbReference type="CDD" id="cd00082">
    <property type="entry name" value="HisKA"/>
    <property type="match status" value="1"/>
</dbReference>
<evidence type="ECO:0000256" key="11">
    <source>
        <dbReference type="PROSITE-ProRule" id="PRU00169"/>
    </source>
</evidence>
<comment type="subcellular location">
    <subcellularLocation>
        <location evidence="2">Membrane</location>
    </subcellularLocation>
</comment>
<dbReference type="Pfam" id="PF08448">
    <property type="entry name" value="PAS_4"/>
    <property type="match status" value="1"/>
</dbReference>
<dbReference type="SMART" id="SM00448">
    <property type="entry name" value="REC"/>
    <property type="match status" value="3"/>
</dbReference>
<dbReference type="EMBL" id="JACHHY010000001">
    <property type="protein sequence ID" value="MBB5016909.1"/>
    <property type="molecule type" value="Genomic_DNA"/>
</dbReference>
<dbReference type="GO" id="GO:0016020">
    <property type="term" value="C:membrane"/>
    <property type="evidence" value="ECO:0007669"/>
    <property type="project" value="UniProtKB-SubCell"/>
</dbReference>
<keyword evidence="8" id="KW-0472">Membrane</keyword>
<dbReference type="PROSITE" id="PS50113">
    <property type="entry name" value="PAC"/>
    <property type="match status" value="1"/>
</dbReference>
<gene>
    <name evidence="17" type="ORF">HNQ59_000171</name>
</gene>
<keyword evidence="7" id="KW-0902">Two-component regulatory system</keyword>
<feature type="domain" description="PAS" evidence="14">
    <location>
        <begin position="465"/>
        <end position="510"/>
    </location>
</feature>
<dbReference type="InterPro" id="IPR000014">
    <property type="entry name" value="PAS"/>
</dbReference>
<dbReference type="SMART" id="SM01079">
    <property type="entry name" value="CHASE"/>
    <property type="match status" value="1"/>
</dbReference>
<dbReference type="EC" id="2.7.13.3" evidence="3"/>
<evidence type="ECO:0000259" key="13">
    <source>
        <dbReference type="PROSITE" id="PS50110"/>
    </source>
</evidence>
<feature type="modified residue" description="4-aspartylphosphate" evidence="11">
    <location>
        <position position="915"/>
    </location>
</feature>
<dbReference type="Pfam" id="PF00072">
    <property type="entry name" value="Response_reg"/>
    <property type="match status" value="3"/>
</dbReference>
<dbReference type="InterPro" id="IPR005467">
    <property type="entry name" value="His_kinase_dom"/>
</dbReference>
<dbReference type="GO" id="GO:0000155">
    <property type="term" value="F:phosphorelay sensor kinase activity"/>
    <property type="evidence" value="ECO:0007669"/>
    <property type="project" value="InterPro"/>
</dbReference>
<keyword evidence="18" id="KW-1185">Reference proteome</keyword>
<feature type="domain" description="Histidine kinase" evidence="12">
    <location>
        <begin position="610"/>
        <end position="841"/>
    </location>
</feature>
<dbReference type="InterPro" id="IPR011006">
    <property type="entry name" value="CheY-like_superfamily"/>
</dbReference>
<evidence type="ECO:0000256" key="1">
    <source>
        <dbReference type="ARBA" id="ARBA00000085"/>
    </source>
</evidence>
<evidence type="ECO:0000256" key="4">
    <source>
        <dbReference type="ARBA" id="ARBA00022553"/>
    </source>
</evidence>
<dbReference type="InterPro" id="IPR003661">
    <property type="entry name" value="HisK_dim/P_dom"/>
</dbReference>
<dbReference type="InterPro" id="IPR036097">
    <property type="entry name" value="HisK_dim/P_sf"/>
</dbReference>
<feature type="modified residue" description="4-aspartylphosphate" evidence="11">
    <location>
        <position position="1183"/>
    </location>
</feature>
<proteinExistence type="predicted"/>
<evidence type="ECO:0000256" key="9">
    <source>
        <dbReference type="ARBA" id="ARBA00058004"/>
    </source>
</evidence>
<protein>
    <recommendedName>
        <fullName evidence="10">Virulence sensor protein BvgS</fullName>
        <ecNumber evidence="3">2.7.13.3</ecNumber>
    </recommendedName>
</protein>
<sequence length="1250" mass="138180">MRTHPIVRSIPRQMLASLALLITMLGGTAFLASMVTQQEQSLMRTRFEEQARLQQHAIAERIQHYAQALRGVAAHFNARGSVSEEEFHLYVRDSGLMRDYPGLFGIGFAERVTATQRAAFVERMLLLHPDFQIHPSQDAPVQSIITMIHPPRVDYLPSLGFDAYGEPNRRRAMDFTATTGKVAASASIVLLLDQRHAQTPSFMLYLAYPTQPASDHPAQPQGWLYVGSRVRELVAATSISSRPIRLSIHDGTRDGKLIYGTGQHSGPLTIEHTLDLGGHQWILVMSPTAPFLASQMPGRAHWIWGAGLLMTLLTMGIVAQRANARQLEMRLITDRTLESQQRETRFRHTLEAIPYALLTMDRNGCITTANSTAAEWFETSTSKLVGQSIDQVLATRPPTTAPLSQLASRCAATNTPQHLGAEQGFVGLRPGGGEFPVEIQLTPLALDDATATLCSVVDLSIRKRLEDRFRQVVKSIPSAILMVNPQGQIELVNPIVERWFGYPDNELLGQPVERLIPTRFRAHHAGYREAFFRERDARPMGAGRDLFGLRKDGSEFPIEIGLNPMSTDEGVFVLCLINDISSRKATEQRLRQQTEQLEQASRYKSEFLANMSHELRTPLNSILILAEQLRDNRQGNLTNKQVEHADIIFRSGSELLSLINDILDLSKIEAGRVTVEQDLISAQDLAHHLLSAFRPLAERQSLHLTVTVQPDTPALFITDNKRLQQVIKNLTVNAIKFTDQGQVSIEIHPAAPPPKSSPPPDADTWLAVAVTDTGPGIPPDKREEIFEAFRQLDNSTSRSFGGTGLGLTISRQLAKLLGGDVQLTDPPGGGSCFTVSVPVQSVKPHSQLMPPPLPEPPAQRPLAHNKLLVIEDDAALAHIILSAAQALGLQASVASSGALALDLARQTPPSAVLLDLLLPDMSGWRVLRALRDIIGPTVPVQVISCLDRPDDWRERGICNYLVKPFDQQALLHVLQQLGANGVADRWQVLLVEDNLIEREHYAQMLDQTDFHVSAVGSIEEAKQVLQSRAIDVMILDLHLSDGFGSELLAWMYDQQSYQHIHVVIYSGCLPTTTPLPKQAQHVVTLSKQQHSPDTLQNTIQLLLADMLPTSPGLAQPPNDDMLPAPAEGSDWKTVLVVDDDIRNIYAMNSLLETRQFNVLTADNGEAAIQQVAEHHHIDVVLMDMAMPVMDGYTAIRRLRDADFKKPIIAVTAYAMQGDREKCLAAGADDYLAKPINQQSLFKALARWQIG</sequence>
<dbReference type="AlphaFoldDB" id="A0A840MI93"/>
<dbReference type="PANTHER" id="PTHR45339">
    <property type="entry name" value="HYBRID SIGNAL TRANSDUCTION HISTIDINE KINASE J"/>
    <property type="match status" value="1"/>
</dbReference>
<evidence type="ECO:0000256" key="6">
    <source>
        <dbReference type="ARBA" id="ARBA00022989"/>
    </source>
</evidence>
<evidence type="ECO:0000256" key="5">
    <source>
        <dbReference type="ARBA" id="ARBA00022692"/>
    </source>
</evidence>
<dbReference type="InterPro" id="IPR003594">
    <property type="entry name" value="HATPase_dom"/>
</dbReference>
<dbReference type="Pfam" id="PF03924">
    <property type="entry name" value="CHASE"/>
    <property type="match status" value="1"/>
</dbReference>
<dbReference type="InterPro" id="IPR006189">
    <property type="entry name" value="CHASE_dom"/>
</dbReference>
<dbReference type="InterPro" id="IPR035965">
    <property type="entry name" value="PAS-like_dom_sf"/>
</dbReference>
<evidence type="ECO:0000256" key="2">
    <source>
        <dbReference type="ARBA" id="ARBA00004370"/>
    </source>
</evidence>
<dbReference type="InterPro" id="IPR013656">
    <property type="entry name" value="PAS_4"/>
</dbReference>
<dbReference type="SMART" id="SM00387">
    <property type="entry name" value="HATPase_c"/>
    <property type="match status" value="1"/>
</dbReference>
<dbReference type="SUPFAM" id="SSF47384">
    <property type="entry name" value="Homodimeric domain of signal transducing histidine kinase"/>
    <property type="match status" value="1"/>
</dbReference>
<evidence type="ECO:0000256" key="3">
    <source>
        <dbReference type="ARBA" id="ARBA00012438"/>
    </source>
</evidence>
<feature type="domain" description="PAC" evidence="15">
    <location>
        <begin position="542"/>
        <end position="592"/>
    </location>
</feature>
<feature type="domain" description="Response regulatory" evidence="13">
    <location>
        <begin position="987"/>
        <end position="1103"/>
    </location>
</feature>
<evidence type="ECO:0000259" key="15">
    <source>
        <dbReference type="PROSITE" id="PS50113"/>
    </source>
</evidence>
<feature type="domain" description="Response regulatory" evidence="13">
    <location>
        <begin position="866"/>
        <end position="978"/>
    </location>
</feature>
<dbReference type="PROSITE" id="PS50112">
    <property type="entry name" value="PAS"/>
    <property type="match status" value="2"/>
</dbReference>
<dbReference type="Gene3D" id="3.30.450.350">
    <property type="entry name" value="CHASE domain"/>
    <property type="match status" value="1"/>
</dbReference>
<dbReference type="SMART" id="SM00091">
    <property type="entry name" value="PAS"/>
    <property type="match status" value="2"/>
</dbReference>
<dbReference type="SUPFAM" id="SSF52172">
    <property type="entry name" value="CheY-like"/>
    <property type="match status" value="3"/>
</dbReference>
<dbReference type="InterPro" id="IPR001789">
    <property type="entry name" value="Sig_transdc_resp-reg_receiver"/>
</dbReference>
<dbReference type="Pfam" id="PF02518">
    <property type="entry name" value="HATPase_c"/>
    <property type="match status" value="1"/>
</dbReference>
<dbReference type="SUPFAM" id="SSF55874">
    <property type="entry name" value="ATPase domain of HSP90 chaperone/DNA topoisomerase II/histidine kinase"/>
    <property type="match status" value="1"/>
</dbReference>
<keyword evidence="5" id="KW-0812">Transmembrane</keyword>
<feature type="domain" description="Response regulatory" evidence="13">
    <location>
        <begin position="1133"/>
        <end position="1248"/>
    </location>
</feature>
<evidence type="ECO:0000256" key="7">
    <source>
        <dbReference type="ARBA" id="ARBA00023012"/>
    </source>
</evidence>
<comment type="caution">
    <text evidence="17">The sequence shown here is derived from an EMBL/GenBank/DDBJ whole genome shotgun (WGS) entry which is preliminary data.</text>
</comment>
<name>A0A840MI93_9PROT</name>
<evidence type="ECO:0000259" key="14">
    <source>
        <dbReference type="PROSITE" id="PS50112"/>
    </source>
</evidence>
<feature type="domain" description="PAS" evidence="14">
    <location>
        <begin position="342"/>
        <end position="388"/>
    </location>
</feature>
<dbReference type="Gene3D" id="3.30.450.20">
    <property type="entry name" value="PAS domain"/>
    <property type="match status" value="2"/>
</dbReference>
<dbReference type="CDD" id="cd00156">
    <property type="entry name" value="REC"/>
    <property type="match status" value="1"/>
</dbReference>
<dbReference type="InterPro" id="IPR000700">
    <property type="entry name" value="PAS-assoc_C"/>
</dbReference>
<dbReference type="CDD" id="cd17546">
    <property type="entry name" value="REC_hyHK_CKI1_RcsC-like"/>
    <property type="match status" value="1"/>
</dbReference>
<evidence type="ECO:0000313" key="17">
    <source>
        <dbReference type="EMBL" id="MBB5016909.1"/>
    </source>
</evidence>
<dbReference type="Gene3D" id="1.10.287.130">
    <property type="match status" value="1"/>
</dbReference>
<dbReference type="Gene3D" id="3.30.565.10">
    <property type="entry name" value="Histidine kinase-like ATPase, C-terminal domain"/>
    <property type="match status" value="1"/>
</dbReference>
<keyword evidence="4 11" id="KW-0597">Phosphoprotein</keyword>
<organism evidence="17 18">
    <name type="scientific">Chitinivorax tropicus</name>
    <dbReference type="NCBI Taxonomy" id="714531"/>
    <lineage>
        <taxon>Bacteria</taxon>
        <taxon>Pseudomonadati</taxon>
        <taxon>Pseudomonadota</taxon>
        <taxon>Betaproteobacteria</taxon>
        <taxon>Chitinivorax</taxon>
    </lineage>
</organism>
<dbReference type="Pfam" id="PF00512">
    <property type="entry name" value="HisKA"/>
    <property type="match status" value="1"/>
</dbReference>
<dbReference type="InterPro" id="IPR004358">
    <property type="entry name" value="Sig_transdc_His_kin-like_C"/>
</dbReference>
<dbReference type="Pfam" id="PF13426">
    <property type="entry name" value="PAS_9"/>
    <property type="match status" value="1"/>
</dbReference>
<dbReference type="Proteomes" id="UP000575898">
    <property type="component" value="Unassembled WGS sequence"/>
</dbReference>
<dbReference type="InterPro" id="IPR036890">
    <property type="entry name" value="HATPase_C_sf"/>
</dbReference>
<dbReference type="PROSITE" id="PS50110">
    <property type="entry name" value="RESPONSE_REGULATORY"/>
    <property type="match status" value="3"/>
</dbReference>
<evidence type="ECO:0000259" key="12">
    <source>
        <dbReference type="PROSITE" id="PS50109"/>
    </source>
</evidence>
<dbReference type="CDD" id="cd00130">
    <property type="entry name" value="PAS"/>
    <property type="match status" value="1"/>
</dbReference>
<dbReference type="SUPFAM" id="SSF55785">
    <property type="entry name" value="PYP-like sensor domain (PAS domain)"/>
    <property type="match status" value="2"/>
</dbReference>
<dbReference type="InterPro" id="IPR042240">
    <property type="entry name" value="CHASE_sf"/>
</dbReference>
<evidence type="ECO:0000259" key="16">
    <source>
        <dbReference type="PROSITE" id="PS50839"/>
    </source>
</evidence>
<feature type="domain" description="CHASE" evidence="16">
    <location>
        <begin position="78"/>
        <end position="241"/>
    </location>
</feature>
<dbReference type="SMART" id="SM00388">
    <property type="entry name" value="HisKA"/>
    <property type="match status" value="1"/>
</dbReference>